<dbReference type="InterPro" id="IPR036271">
    <property type="entry name" value="Tet_transcr_reg_TetR-rel_C_sf"/>
</dbReference>
<sequence length="49" mass="5629">MALALRIWGHLHGLVSLEIYGHLRTQTISRDKLFREELAQLIRSLGIDS</sequence>
<gene>
    <name evidence="4" type="ORF">GCM10010412_012230</name>
</gene>
<dbReference type="Proteomes" id="UP001501666">
    <property type="component" value="Unassembled WGS sequence"/>
</dbReference>
<evidence type="ECO:0000256" key="2">
    <source>
        <dbReference type="ARBA" id="ARBA00023163"/>
    </source>
</evidence>
<name>A0ABP6DPI6_9ACTN</name>
<keyword evidence="2" id="KW-0804">Transcription</keyword>
<keyword evidence="1" id="KW-0805">Transcription regulation</keyword>
<evidence type="ECO:0000313" key="5">
    <source>
        <dbReference type="Proteomes" id="UP001501666"/>
    </source>
</evidence>
<reference evidence="5" key="1">
    <citation type="journal article" date="2019" name="Int. J. Syst. Evol. Microbiol.">
        <title>The Global Catalogue of Microorganisms (GCM) 10K type strain sequencing project: providing services to taxonomists for standard genome sequencing and annotation.</title>
        <authorList>
            <consortium name="The Broad Institute Genomics Platform"/>
            <consortium name="The Broad Institute Genome Sequencing Center for Infectious Disease"/>
            <person name="Wu L."/>
            <person name="Ma J."/>
        </authorList>
    </citation>
    <scope>NUCLEOTIDE SEQUENCE [LARGE SCALE GENOMIC DNA]</scope>
    <source>
        <strain evidence="5">JCM 6835</strain>
    </source>
</reference>
<evidence type="ECO:0000256" key="1">
    <source>
        <dbReference type="ARBA" id="ARBA00023015"/>
    </source>
</evidence>
<dbReference type="EMBL" id="BAAATE010000002">
    <property type="protein sequence ID" value="GAA2648128.1"/>
    <property type="molecule type" value="Genomic_DNA"/>
</dbReference>
<dbReference type="InterPro" id="IPR025996">
    <property type="entry name" value="MT1864/Rv1816-like_C"/>
</dbReference>
<protein>
    <recommendedName>
        <fullName evidence="3">HTH-type transcriptional regulator MT1864/Rv1816-like C-terminal domain-containing protein</fullName>
    </recommendedName>
</protein>
<dbReference type="SUPFAM" id="SSF48498">
    <property type="entry name" value="Tetracyclin repressor-like, C-terminal domain"/>
    <property type="match status" value="1"/>
</dbReference>
<evidence type="ECO:0000313" key="4">
    <source>
        <dbReference type="EMBL" id="GAA2648128.1"/>
    </source>
</evidence>
<accession>A0ABP6DPI6</accession>
<dbReference type="Pfam" id="PF13305">
    <property type="entry name" value="TetR_C_33"/>
    <property type="match status" value="1"/>
</dbReference>
<proteinExistence type="predicted"/>
<dbReference type="Gene3D" id="1.10.357.10">
    <property type="entry name" value="Tetracycline Repressor, domain 2"/>
    <property type="match status" value="1"/>
</dbReference>
<keyword evidence="5" id="KW-1185">Reference proteome</keyword>
<organism evidence="4 5">
    <name type="scientific">Nonomuraea recticatena</name>
    <dbReference type="NCBI Taxonomy" id="46178"/>
    <lineage>
        <taxon>Bacteria</taxon>
        <taxon>Bacillati</taxon>
        <taxon>Actinomycetota</taxon>
        <taxon>Actinomycetes</taxon>
        <taxon>Streptosporangiales</taxon>
        <taxon>Streptosporangiaceae</taxon>
        <taxon>Nonomuraea</taxon>
    </lineage>
</organism>
<comment type="caution">
    <text evidence="4">The sequence shown here is derived from an EMBL/GenBank/DDBJ whole genome shotgun (WGS) entry which is preliminary data.</text>
</comment>
<evidence type="ECO:0000259" key="3">
    <source>
        <dbReference type="Pfam" id="PF13305"/>
    </source>
</evidence>
<feature type="domain" description="HTH-type transcriptional regulator MT1864/Rv1816-like C-terminal" evidence="3">
    <location>
        <begin position="2"/>
        <end position="41"/>
    </location>
</feature>